<feature type="region of interest" description="Disordered" evidence="1">
    <location>
        <begin position="78"/>
        <end position="166"/>
    </location>
</feature>
<protein>
    <submittedName>
        <fullName evidence="2">Uncharacterized protein</fullName>
    </submittedName>
</protein>
<sequence>MSAGLAPFGALSPADIARLMQQARPQVDITADDVPAAIPPGFTGFVPPTAPTMQPQVTAAAPVVEPEAPARAPLRMFGALPPQMSAPGAAEPDRSPLPSLVGSRAPALPVSAPSVPRGDEAPAAAVPPRPLSFGSLPAPTAPATTGSTTAPAAPAMSSPAAEPSLLDRIGDGLRNLNANGGGDLLTSLGIGLMSTPGFGRGAAAGLKAYQDNEGKRAASALAQAEFGLKARKAQQEQGVQNLTARAIMTKLPGTSAEDAVALAGNPDFVKSFLSGNYGAPEGYVRTSTGLVPVAGGPQDLGTLKARAQAQAEGTAAGAKDDVQIITRPDGSIVGVNKSRIGEADGPAALTPVAPATGGARVWGTIGADGRMIEPPPGTPAGTPGAYDEKGMPHVALTQGTNQLPQKANAELDQAAVKAITESRAKAEGAIGTIAAINRQKEALDRGIVAGAGADWRTQARAITAQVLGIPDSYVTNSQLFDQAATQKSAELAKAISQSGHTTNMDLQLGKTISSGDRSSVEAALRAGIEAQEILAKNTIAHHNASVDRFATPETAQRAGFFKVEQPEIYQYRPAAPDRTAVEAEMRRRGMMR</sequence>
<organism evidence="2 3">
    <name type="scientific">Methylobacterium oryzae</name>
    <dbReference type="NCBI Taxonomy" id="334852"/>
    <lineage>
        <taxon>Bacteria</taxon>
        <taxon>Pseudomonadati</taxon>
        <taxon>Pseudomonadota</taxon>
        <taxon>Alphaproteobacteria</taxon>
        <taxon>Hyphomicrobiales</taxon>
        <taxon>Methylobacteriaceae</taxon>
        <taxon>Methylobacterium</taxon>
    </lineage>
</organism>
<name>A0ABU7TMS8_9HYPH</name>
<feature type="compositionally biased region" description="Low complexity" evidence="1">
    <location>
        <begin position="135"/>
        <end position="164"/>
    </location>
</feature>
<proteinExistence type="predicted"/>
<reference evidence="2 3" key="1">
    <citation type="journal article" date="2012" name="Genet. Mol. Biol.">
        <title>Analysis of 16S rRNA and mxaF genes revealing insights into Methylobacterium niche-specific plant association.</title>
        <authorList>
            <person name="Dourado M.N."/>
            <person name="Andreote F.D."/>
            <person name="Dini-Andreote F."/>
            <person name="Conti R."/>
            <person name="Araujo J.M."/>
            <person name="Araujo W.L."/>
        </authorList>
    </citation>
    <scope>NUCLEOTIDE SEQUENCE [LARGE SCALE GENOMIC DNA]</scope>
    <source>
        <strain evidence="2 3">TC3-10</strain>
    </source>
</reference>
<accession>A0ABU7TMS8</accession>
<evidence type="ECO:0000256" key="1">
    <source>
        <dbReference type="SAM" id="MobiDB-lite"/>
    </source>
</evidence>
<gene>
    <name evidence="2" type="ORF">MOTC310_11670</name>
</gene>
<dbReference type="RefSeq" id="WP_331301870.1">
    <property type="nucleotide sequence ID" value="NZ_MLCA01000006.1"/>
</dbReference>
<evidence type="ECO:0000313" key="3">
    <source>
        <dbReference type="Proteomes" id="UP001355206"/>
    </source>
</evidence>
<dbReference type="EMBL" id="MLCA01000006">
    <property type="protein sequence ID" value="MEE7491082.1"/>
    <property type="molecule type" value="Genomic_DNA"/>
</dbReference>
<feature type="compositionally biased region" description="Low complexity" evidence="1">
    <location>
        <begin position="103"/>
        <end position="116"/>
    </location>
</feature>
<dbReference type="Proteomes" id="UP001355206">
    <property type="component" value="Unassembled WGS sequence"/>
</dbReference>
<keyword evidence="3" id="KW-1185">Reference proteome</keyword>
<comment type="caution">
    <text evidence="2">The sequence shown here is derived from an EMBL/GenBank/DDBJ whole genome shotgun (WGS) entry which is preliminary data.</text>
</comment>
<evidence type="ECO:0000313" key="2">
    <source>
        <dbReference type="EMBL" id="MEE7491082.1"/>
    </source>
</evidence>